<dbReference type="RefSeq" id="WP_011798062.1">
    <property type="nucleotide sequence ID" value="NC_008757.1"/>
</dbReference>
<evidence type="ECO:0000313" key="2">
    <source>
        <dbReference type="Proteomes" id="UP000000644"/>
    </source>
</evidence>
<dbReference type="AlphaFoldDB" id="A1VVL3"/>
<accession>A1VVL3</accession>
<keyword evidence="1" id="KW-0614">Plasmid</keyword>
<evidence type="ECO:0000313" key="1">
    <source>
        <dbReference type="EMBL" id="ABM39691.1"/>
    </source>
</evidence>
<name>A1VVL3_POLNA</name>
<dbReference type="Gene3D" id="3.40.50.150">
    <property type="entry name" value="Vaccinia Virus protein VP39"/>
    <property type="match status" value="1"/>
</dbReference>
<dbReference type="SUPFAM" id="SSF53335">
    <property type="entry name" value="S-adenosyl-L-methionine-dependent methyltransferases"/>
    <property type="match status" value="2"/>
</dbReference>
<reference evidence="2" key="1">
    <citation type="journal article" date="2009" name="Environ. Microbiol.">
        <title>The genome of Polaromonas naphthalenivorans strain CJ2, isolated from coal tar-contaminated sediment, reveals physiological and metabolic versatility and evolution through extensive horizontal gene transfer.</title>
        <authorList>
            <person name="Yagi J.M."/>
            <person name="Sims D."/>
            <person name="Brettin T."/>
            <person name="Bruce D."/>
            <person name="Madsen E.L."/>
        </authorList>
    </citation>
    <scope>NUCLEOTIDE SEQUENCE [LARGE SCALE GENOMIC DNA]</scope>
    <source>
        <strain evidence="2">CJ2</strain>
        <plasmid evidence="2">Plasmid pPNAP01</plasmid>
    </source>
</reference>
<dbReference type="Proteomes" id="UP000000644">
    <property type="component" value="Plasmid pPNAP01"/>
</dbReference>
<dbReference type="EMBL" id="CP000530">
    <property type="protein sequence ID" value="ABM39691.1"/>
    <property type="molecule type" value="Genomic_DNA"/>
</dbReference>
<dbReference type="KEGG" id="pna:Pnap_4413"/>
<evidence type="ECO:0008006" key="3">
    <source>
        <dbReference type="Google" id="ProtNLM"/>
    </source>
</evidence>
<geneLocation type="plasmid" evidence="1 2">
    <name>pPNAP01</name>
</geneLocation>
<dbReference type="HOGENOM" id="CLU_1189059_0_0_4"/>
<protein>
    <recommendedName>
        <fullName evidence="3">Methyltransferase type 11</fullName>
    </recommendedName>
</protein>
<dbReference type="InterPro" id="IPR029063">
    <property type="entry name" value="SAM-dependent_MTases_sf"/>
</dbReference>
<keyword evidence="2" id="KW-1185">Reference proteome</keyword>
<proteinExistence type="predicted"/>
<gene>
    <name evidence="1" type="ordered locus">Pnap_4413</name>
</gene>
<organism evidence="1 2">
    <name type="scientific">Polaromonas naphthalenivorans (strain CJ2)</name>
    <dbReference type="NCBI Taxonomy" id="365044"/>
    <lineage>
        <taxon>Bacteria</taxon>
        <taxon>Pseudomonadati</taxon>
        <taxon>Pseudomonadota</taxon>
        <taxon>Betaproteobacteria</taxon>
        <taxon>Burkholderiales</taxon>
        <taxon>Comamonadaceae</taxon>
        <taxon>Polaromonas</taxon>
    </lineage>
</organism>
<sequence>MQPLLPAPESPDQVRGLYWRPNEAFVAELAGALEGQRVLEVFAGNGYLASVLASRGIEVLATSVLSSMDAHCEGLYHPVVECDAISAVDRFGAGHDVLLMSWPTVTEQAFVAACIWGDKPICFIGEVTCYETAHLGGCATDRFFECFEPARTFSSYGGYAMEKACIGKMAAPSRKFRQAKLAWERQAPQAPEWLAESCMGSAALDGPLGGTLPHCTTTSGKSSHGTGQTSRHV</sequence>